<dbReference type="SMART" id="SM00530">
    <property type="entry name" value="HTH_XRE"/>
    <property type="match status" value="1"/>
</dbReference>
<organism evidence="2 3">
    <name type="scientific">Ohtaekwangia kribbensis</name>
    <dbReference type="NCBI Taxonomy" id="688913"/>
    <lineage>
        <taxon>Bacteria</taxon>
        <taxon>Pseudomonadati</taxon>
        <taxon>Bacteroidota</taxon>
        <taxon>Cytophagia</taxon>
        <taxon>Cytophagales</taxon>
        <taxon>Fulvivirgaceae</taxon>
        <taxon>Ohtaekwangia</taxon>
    </lineage>
</organism>
<evidence type="ECO:0000313" key="3">
    <source>
        <dbReference type="Proteomes" id="UP001597112"/>
    </source>
</evidence>
<evidence type="ECO:0000259" key="1">
    <source>
        <dbReference type="PROSITE" id="PS50943"/>
    </source>
</evidence>
<dbReference type="Proteomes" id="UP001597112">
    <property type="component" value="Unassembled WGS sequence"/>
</dbReference>
<keyword evidence="3" id="KW-1185">Reference proteome</keyword>
<dbReference type="CDD" id="cd00093">
    <property type="entry name" value="HTH_XRE"/>
    <property type="match status" value="1"/>
</dbReference>
<dbReference type="RefSeq" id="WP_377583164.1">
    <property type="nucleotide sequence ID" value="NZ_JBHTKA010000008.1"/>
</dbReference>
<comment type="caution">
    <text evidence="2">The sequence shown here is derived from an EMBL/GenBank/DDBJ whole genome shotgun (WGS) entry which is preliminary data.</text>
</comment>
<dbReference type="InterPro" id="IPR010982">
    <property type="entry name" value="Lambda_DNA-bd_dom_sf"/>
</dbReference>
<sequence length="142" mass="16004">MAEKLHIGRKIARIREIRGIKQEALAETLGISQQAVSKLEQSESIEETTLARIAKALDVTPELIKYYSDEAVINNIQNNYDNATNNSGPHQSGSSAGNNYHCAFNPLDEYRNEVIENKKLYEALLKEKDEKIALLNKMLESK</sequence>
<dbReference type="SUPFAM" id="SSF47413">
    <property type="entry name" value="lambda repressor-like DNA-binding domains"/>
    <property type="match status" value="1"/>
</dbReference>
<gene>
    <name evidence="2" type="ORF">ACFQ21_23175</name>
</gene>
<accession>A0ABW3K9H9</accession>
<proteinExistence type="predicted"/>
<dbReference type="PROSITE" id="PS50943">
    <property type="entry name" value="HTH_CROC1"/>
    <property type="match status" value="1"/>
</dbReference>
<dbReference type="EMBL" id="JBHTKA010000008">
    <property type="protein sequence ID" value="MFD1002246.1"/>
    <property type="molecule type" value="Genomic_DNA"/>
</dbReference>
<dbReference type="Pfam" id="PF01381">
    <property type="entry name" value="HTH_3"/>
    <property type="match status" value="1"/>
</dbReference>
<dbReference type="InterPro" id="IPR001387">
    <property type="entry name" value="Cro/C1-type_HTH"/>
</dbReference>
<feature type="domain" description="HTH cro/C1-type" evidence="1">
    <location>
        <begin position="11"/>
        <end position="64"/>
    </location>
</feature>
<reference evidence="3" key="1">
    <citation type="journal article" date="2019" name="Int. J. Syst. Evol. Microbiol.">
        <title>The Global Catalogue of Microorganisms (GCM) 10K type strain sequencing project: providing services to taxonomists for standard genome sequencing and annotation.</title>
        <authorList>
            <consortium name="The Broad Institute Genomics Platform"/>
            <consortium name="The Broad Institute Genome Sequencing Center for Infectious Disease"/>
            <person name="Wu L."/>
            <person name="Ma J."/>
        </authorList>
    </citation>
    <scope>NUCLEOTIDE SEQUENCE [LARGE SCALE GENOMIC DNA]</scope>
    <source>
        <strain evidence="3">CCUG 58938</strain>
    </source>
</reference>
<protein>
    <submittedName>
        <fullName evidence="2">Helix-turn-helix domain-containing protein</fullName>
    </submittedName>
</protein>
<name>A0ABW3K9H9_9BACT</name>
<evidence type="ECO:0000313" key="2">
    <source>
        <dbReference type="EMBL" id="MFD1002246.1"/>
    </source>
</evidence>
<dbReference type="Gene3D" id="1.10.260.40">
    <property type="entry name" value="lambda repressor-like DNA-binding domains"/>
    <property type="match status" value="1"/>
</dbReference>